<evidence type="ECO:0000256" key="3">
    <source>
        <dbReference type="ARBA" id="ARBA00022692"/>
    </source>
</evidence>
<dbReference type="Proteomes" id="UP001159428">
    <property type="component" value="Unassembled WGS sequence"/>
</dbReference>
<accession>A0AAU9WSC6</accession>
<feature type="non-terminal residue" evidence="8">
    <location>
        <position position="1"/>
    </location>
</feature>
<dbReference type="GO" id="GO:0005886">
    <property type="term" value="C:plasma membrane"/>
    <property type="evidence" value="ECO:0007669"/>
    <property type="project" value="UniProtKB-SubCell"/>
</dbReference>
<dbReference type="SUPFAM" id="SSF81321">
    <property type="entry name" value="Family A G protein-coupled receptor-like"/>
    <property type="match status" value="1"/>
</dbReference>
<reference evidence="8 9" key="1">
    <citation type="submission" date="2022-05" db="EMBL/GenBank/DDBJ databases">
        <authorList>
            <consortium name="Genoscope - CEA"/>
            <person name="William W."/>
        </authorList>
    </citation>
    <scope>NUCLEOTIDE SEQUENCE [LARGE SCALE GENOMIC DNA]</scope>
</reference>
<dbReference type="CDD" id="cd00637">
    <property type="entry name" value="7tm_classA_rhodopsin-like"/>
    <property type="match status" value="1"/>
</dbReference>
<keyword evidence="5 6" id="KW-0472">Membrane</keyword>
<dbReference type="EMBL" id="CALNXJ010000020">
    <property type="protein sequence ID" value="CAH3123679.1"/>
    <property type="molecule type" value="Genomic_DNA"/>
</dbReference>
<comment type="subcellular location">
    <subcellularLocation>
        <location evidence="1">Cell membrane</location>
        <topology evidence="1">Multi-pass membrane protein</topology>
    </subcellularLocation>
</comment>
<proteinExistence type="predicted"/>
<keyword evidence="9" id="KW-1185">Reference proteome</keyword>
<dbReference type="PROSITE" id="PS50262">
    <property type="entry name" value="G_PROTEIN_RECEP_F1_2"/>
    <property type="match status" value="1"/>
</dbReference>
<dbReference type="PANTHER" id="PTHR22750">
    <property type="entry name" value="G-PROTEIN COUPLED RECEPTOR"/>
    <property type="match status" value="1"/>
</dbReference>
<protein>
    <recommendedName>
        <fullName evidence="7">G-protein coupled receptors family 1 profile domain-containing protein</fullName>
    </recommendedName>
</protein>
<feature type="non-terminal residue" evidence="8">
    <location>
        <position position="143"/>
    </location>
</feature>
<evidence type="ECO:0000256" key="5">
    <source>
        <dbReference type="ARBA" id="ARBA00023136"/>
    </source>
</evidence>
<dbReference type="Gene3D" id="1.20.1070.10">
    <property type="entry name" value="Rhodopsin 7-helix transmembrane proteins"/>
    <property type="match status" value="1"/>
</dbReference>
<dbReference type="InterPro" id="IPR017452">
    <property type="entry name" value="GPCR_Rhodpsn_7TM"/>
</dbReference>
<feature type="transmembrane region" description="Helical" evidence="6">
    <location>
        <begin position="6"/>
        <end position="29"/>
    </location>
</feature>
<evidence type="ECO:0000256" key="6">
    <source>
        <dbReference type="SAM" id="Phobius"/>
    </source>
</evidence>
<name>A0AAU9WSC6_9CNID</name>
<feature type="domain" description="G-protein coupled receptors family 1 profile" evidence="7">
    <location>
        <begin position="21"/>
        <end position="56"/>
    </location>
</feature>
<keyword evidence="2" id="KW-1003">Cell membrane</keyword>
<evidence type="ECO:0000256" key="4">
    <source>
        <dbReference type="ARBA" id="ARBA00022989"/>
    </source>
</evidence>
<evidence type="ECO:0000259" key="7">
    <source>
        <dbReference type="PROSITE" id="PS50262"/>
    </source>
</evidence>
<evidence type="ECO:0000256" key="2">
    <source>
        <dbReference type="ARBA" id="ARBA00022475"/>
    </source>
</evidence>
<organism evidence="8 9">
    <name type="scientific">Pocillopora meandrina</name>
    <dbReference type="NCBI Taxonomy" id="46732"/>
    <lineage>
        <taxon>Eukaryota</taxon>
        <taxon>Metazoa</taxon>
        <taxon>Cnidaria</taxon>
        <taxon>Anthozoa</taxon>
        <taxon>Hexacorallia</taxon>
        <taxon>Scleractinia</taxon>
        <taxon>Astrocoeniina</taxon>
        <taxon>Pocilloporidae</taxon>
        <taxon>Pocillopora</taxon>
    </lineage>
</organism>
<evidence type="ECO:0000313" key="8">
    <source>
        <dbReference type="EMBL" id="CAH3123679.1"/>
    </source>
</evidence>
<keyword evidence="4 6" id="KW-1133">Transmembrane helix</keyword>
<feature type="transmembrane region" description="Helical" evidence="6">
    <location>
        <begin position="41"/>
        <end position="64"/>
    </location>
</feature>
<dbReference type="AlphaFoldDB" id="A0AAU9WSC6"/>
<gene>
    <name evidence="8" type="ORF">PMEA_00011731</name>
</gene>
<keyword evidence="3 6" id="KW-0812">Transmembrane</keyword>
<evidence type="ECO:0000256" key="1">
    <source>
        <dbReference type="ARBA" id="ARBA00004651"/>
    </source>
</evidence>
<comment type="caution">
    <text evidence="8">The sequence shown here is derived from an EMBL/GenBank/DDBJ whole genome shotgun (WGS) entry which is preliminary data.</text>
</comment>
<sequence length="143" mass="16261">KASYIISIIINSVSCPFTVLLNMLVIMAVKRRPRLRTNSNILLVCLAVADAFTGLFGQPSYVLWRIFLIFGLSSNEKGQCRRYDRTCVCFVPSSDVDYFREAHSDQIYNAIKAQQLPQEEVERFSKENKALRTTVFVVGAFIV</sequence>
<evidence type="ECO:0000313" key="9">
    <source>
        <dbReference type="Proteomes" id="UP001159428"/>
    </source>
</evidence>